<sequence>MTGVGVLFYIEKGSESMSGKTRLTATLQYSADNSACTSQSTSVKLNRNEHVWVFMGNQYTLSQMWEDSSQAWHSFTGTLIQEL</sequence>
<dbReference type="AlphaFoldDB" id="A0A9D4HPP0"/>
<dbReference type="Gene3D" id="2.60.120.40">
    <property type="match status" value="1"/>
</dbReference>
<proteinExistence type="predicted"/>
<keyword evidence="2" id="KW-1185">Reference proteome</keyword>
<evidence type="ECO:0000313" key="2">
    <source>
        <dbReference type="Proteomes" id="UP000828390"/>
    </source>
</evidence>
<reference evidence="1" key="1">
    <citation type="journal article" date="2019" name="bioRxiv">
        <title>The Genome of the Zebra Mussel, Dreissena polymorpha: A Resource for Invasive Species Research.</title>
        <authorList>
            <person name="McCartney M.A."/>
            <person name="Auch B."/>
            <person name="Kono T."/>
            <person name="Mallez S."/>
            <person name="Zhang Y."/>
            <person name="Obille A."/>
            <person name="Becker A."/>
            <person name="Abrahante J.E."/>
            <person name="Garbe J."/>
            <person name="Badalamenti J.P."/>
            <person name="Herman A."/>
            <person name="Mangelson H."/>
            <person name="Liachko I."/>
            <person name="Sullivan S."/>
            <person name="Sone E.D."/>
            <person name="Koren S."/>
            <person name="Silverstein K.A.T."/>
            <person name="Beckman K.B."/>
            <person name="Gohl D.M."/>
        </authorList>
    </citation>
    <scope>NUCLEOTIDE SEQUENCE</scope>
    <source>
        <strain evidence="1">Duluth1</strain>
        <tissue evidence="1">Whole animal</tissue>
    </source>
</reference>
<gene>
    <name evidence="1" type="ORF">DPMN_050821</name>
</gene>
<dbReference type="InterPro" id="IPR008983">
    <property type="entry name" value="Tumour_necrosis_fac-like_dom"/>
</dbReference>
<reference evidence="1" key="2">
    <citation type="submission" date="2020-11" db="EMBL/GenBank/DDBJ databases">
        <authorList>
            <person name="McCartney M.A."/>
            <person name="Auch B."/>
            <person name="Kono T."/>
            <person name="Mallez S."/>
            <person name="Becker A."/>
            <person name="Gohl D.M."/>
            <person name="Silverstein K.A.T."/>
            <person name="Koren S."/>
            <person name="Bechman K.B."/>
            <person name="Herman A."/>
            <person name="Abrahante J.E."/>
            <person name="Garbe J."/>
        </authorList>
    </citation>
    <scope>NUCLEOTIDE SEQUENCE</scope>
    <source>
        <strain evidence="1">Duluth1</strain>
        <tissue evidence="1">Whole animal</tissue>
    </source>
</reference>
<dbReference type="EMBL" id="JAIWYP010000012">
    <property type="protein sequence ID" value="KAH3724993.1"/>
    <property type="molecule type" value="Genomic_DNA"/>
</dbReference>
<protein>
    <submittedName>
        <fullName evidence="1">Uncharacterized protein</fullName>
    </submittedName>
</protein>
<accession>A0A9D4HPP0</accession>
<evidence type="ECO:0000313" key="1">
    <source>
        <dbReference type="EMBL" id="KAH3724993.1"/>
    </source>
</evidence>
<comment type="caution">
    <text evidence="1">The sequence shown here is derived from an EMBL/GenBank/DDBJ whole genome shotgun (WGS) entry which is preliminary data.</text>
</comment>
<name>A0A9D4HPP0_DREPO</name>
<dbReference type="Proteomes" id="UP000828390">
    <property type="component" value="Unassembled WGS sequence"/>
</dbReference>
<organism evidence="1 2">
    <name type="scientific">Dreissena polymorpha</name>
    <name type="common">Zebra mussel</name>
    <name type="synonym">Mytilus polymorpha</name>
    <dbReference type="NCBI Taxonomy" id="45954"/>
    <lineage>
        <taxon>Eukaryota</taxon>
        <taxon>Metazoa</taxon>
        <taxon>Spiralia</taxon>
        <taxon>Lophotrochozoa</taxon>
        <taxon>Mollusca</taxon>
        <taxon>Bivalvia</taxon>
        <taxon>Autobranchia</taxon>
        <taxon>Heteroconchia</taxon>
        <taxon>Euheterodonta</taxon>
        <taxon>Imparidentia</taxon>
        <taxon>Neoheterodontei</taxon>
        <taxon>Myida</taxon>
        <taxon>Dreissenoidea</taxon>
        <taxon>Dreissenidae</taxon>
        <taxon>Dreissena</taxon>
    </lineage>
</organism>